<organism evidence="2 3">
    <name type="scientific">Fistulifera solaris</name>
    <name type="common">Oleaginous diatom</name>
    <dbReference type="NCBI Taxonomy" id="1519565"/>
    <lineage>
        <taxon>Eukaryota</taxon>
        <taxon>Sar</taxon>
        <taxon>Stramenopiles</taxon>
        <taxon>Ochrophyta</taxon>
        <taxon>Bacillariophyta</taxon>
        <taxon>Bacillariophyceae</taxon>
        <taxon>Bacillariophycidae</taxon>
        <taxon>Naviculales</taxon>
        <taxon>Naviculaceae</taxon>
        <taxon>Fistulifera</taxon>
    </lineage>
</organism>
<proteinExistence type="predicted"/>
<evidence type="ECO:0000313" key="2">
    <source>
        <dbReference type="EMBL" id="GAX10493.1"/>
    </source>
</evidence>
<dbReference type="AlphaFoldDB" id="A0A1Z5J911"/>
<dbReference type="OrthoDB" id="47361at2759"/>
<dbReference type="EMBL" id="BDSP01000017">
    <property type="protein sequence ID" value="GAX10493.1"/>
    <property type="molecule type" value="Genomic_DNA"/>
</dbReference>
<dbReference type="Proteomes" id="UP000198406">
    <property type="component" value="Unassembled WGS sequence"/>
</dbReference>
<evidence type="ECO:0000313" key="3">
    <source>
        <dbReference type="Proteomes" id="UP000198406"/>
    </source>
</evidence>
<name>A0A1Z5J911_FISSO</name>
<keyword evidence="3" id="KW-1185">Reference proteome</keyword>
<accession>A0A1Z5J911</accession>
<gene>
    <name evidence="2" type="ORF">FisN_21Lh194</name>
</gene>
<feature type="region of interest" description="Disordered" evidence="1">
    <location>
        <begin position="75"/>
        <end position="100"/>
    </location>
</feature>
<reference evidence="2 3" key="1">
    <citation type="journal article" date="2015" name="Plant Cell">
        <title>Oil accumulation by the oleaginous diatom Fistulifera solaris as revealed by the genome and transcriptome.</title>
        <authorList>
            <person name="Tanaka T."/>
            <person name="Maeda Y."/>
            <person name="Veluchamy A."/>
            <person name="Tanaka M."/>
            <person name="Abida H."/>
            <person name="Marechal E."/>
            <person name="Bowler C."/>
            <person name="Muto M."/>
            <person name="Sunaga Y."/>
            <person name="Tanaka M."/>
            <person name="Yoshino T."/>
            <person name="Taniguchi T."/>
            <person name="Fukuda Y."/>
            <person name="Nemoto M."/>
            <person name="Matsumoto M."/>
            <person name="Wong P.S."/>
            <person name="Aburatani S."/>
            <person name="Fujibuchi W."/>
        </authorList>
    </citation>
    <scope>NUCLEOTIDE SEQUENCE [LARGE SCALE GENOMIC DNA]</scope>
    <source>
        <strain evidence="2 3">JPCC DA0580</strain>
    </source>
</reference>
<dbReference type="InParanoid" id="A0A1Z5J911"/>
<protein>
    <submittedName>
        <fullName evidence="2">Uncharacterized protein</fullName>
    </submittedName>
</protein>
<sequence>MSETPIAKTGRKGDPRMHRAVAARLANPNLSLFQALKEGGFDYADDEDGSCLDGDNVKLGQRKNQLSRRVRLARKHDLDSSGNSLNRKKARKGDVDESDYLNQQALLEEEMKNMDDMQDSNSRTIRAKFHPDYHPLVLQPHLRASAATASFFNATPQSTFASAPMFSFGAGGAATGASGVAVASLTRTASSIGMSLEQLALVLQNPQILAQLVQSATDATAATSMPNSSPARGSSATPAWQLTSIKDIALAIFRSKCRPLYEATMLQAGFPVEDTKEQSRIYLQFAWEAWQDEGKRLQRMIFDETNAKVEFEGIHQKQESADRDHHEHDQDHEKRHIHRLEGKCGHRAILHQPPNGIPHIDFVVGDTVECYQGHKPSLPIWPSKYSCQDLSCELDACNSETQSLMTPMNIPDPKIFRMDEINIDGKEWVSDFNNDETIVGLIKLGDSV</sequence>
<comment type="caution">
    <text evidence="2">The sequence shown here is derived from an EMBL/GenBank/DDBJ whole genome shotgun (WGS) entry which is preliminary data.</text>
</comment>
<evidence type="ECO:0000256" key="1">
    <source>
        <dbReference type="SAM" id="MobiDB-lite"/>
    </source>
</evidence>